<evidence type="ECO:0000313" key="2">
    <source>
        <dbReference type="EMBL" id="PIA99038.1"/>
    </source>
</evidence>
<evidence type="ECO:0000256" key="1">
    <source>
        <dbReference type="SAM" id="MobiDB-lite"/>
    </source>
</evidence>
<dbReference type="EMBL" id="CP134186">
    <property type="protein sequence ID" value="WPA99864.1"/>
    <property type="molecule type" value="Genomic_DNA"/>
</dbReference>
<gene>
    <name evidence="2" type="ORF">CB0940_02717</name>
    <name evidence="3" type="ORF">RHO25_004484</name>
</gene>
<dbReference type="AlphaFoldDB" id="A0A2G5I2R0"/>
<name>A0A2G5I2R0_CERBT</name>
<dbReference type="OrthoDB" id="3469466at2759"/>
<dbReference type="Proteomes" id="UP001302367">
    <property type="component" value="Chromosome 3"/>
</dbReference>
<dbReference type="EMBL" id="LKMD01000101">
    <property type="protein sequence ID" value="PIA99038.1"/>
    <property type="molecule type" value="Genomic_DNA"/>
</dbReference>
<reference evidence="3 5" key="2">
    <citation type="submission" date="2023-09" db="EMBL/GenBank/DDBJ databases">
        <title>Complete-Gapless Cercospora beticola genome.</title>
        <authorList>
            <person name="Wyatt N.A."/>
            <person name="Spanner R.E."/>
            <person name="Bolton M.D."/>
        </authorList>
    </citation>
    <scope>NUCLEOTIDE SEQUENCE [LARGE SCALE GENOMIC DNA]</scope>
    <source>
        <strain evidence="3">Cb09-40</strain>
    </source>
</reference>
<organism evidence="2 4">
    <name type="scientific">Cercospora beticola</name>
    <name type="common">Sugarbeet leaf spot fungus</name>
    <dbReference type="NCBI Taxonomy" id="122368"/>
    <lineage>
        <taxon>Eukaryota</taxon>
        <taxon>Fungi</taxon>
        <taxon>Dikarya</taxon>
        <taxon>Ascomycota</taxon>
        <taxon>Pezizomycotina</taxon>
        <taxon>Dothideomycetes</taxon>
        <taxon>Dothideomycetidae</taxon>
        <taxon>Mycosphaerellales</taxon>
        <taxon>Mycosphaerellaceae</taxon>
        <taxon>Cercospora</taxon>
    </lineage>
</organism>
<feature type="region of interest" description="Disordered" evidence="1">
    <location>
        <begin position="1"/>
        <end position="105"/>
    </location>
</feature>
<evidence type="ECO:0000313" key="3">
    <source>
        <dbReference type="EMBL" id="WPA99864.1"/>
    </source>
</evidence>
<reference evidence="2 4" key="1">
    <citation type="submission" date="2015-10" db="EMBL/GenBank/DDBJ databases">
        <title>The cercosporin biosynthetic gene cluster was horizontally transferred to several fungal lineages and shown to be expanded in Cercospora beticola based on microsynteny with recipient genomes.</title>
        <authorList>
            <person name="De Jonge R."/>
            <person name="Ebert M.K."/>
            <person name="Suttle J.C."/>
            <person name="Jurick Ii W.M."/>
            <person name="Secor G.A."/>
            <person name="Thomma B.P."/>
            <person name="Van De Peer Y."/>
            <person name="Bolton M.D."/>
        </authorList>
    </citation>
    <scope>NUCLEOTIDE SEQUENCE [LARGE SCALE GENOMIC DNA]</scope>
    <source>
        <strain evidence="2 4">09-40</strain>
    </source>
</reference>
<sequence>MDASGSKRQAKFAFVTVQPRDAGNEGGRSRAARSHAASVGYRKSQQAAKSKMRHRVSSRSDFRAAESFSSGPGNRSASSQHQHHRSDSVSSVVDETQCSPDGEEHVSSAVALPLAKSLSPAYGAGGLSTFDSVSDTLSAGTGSLMASVVWPVVAGDAISRQWFEDFCTSPIVFHAHCTAGDTYLAYLENDLTHINNNRTLVHKSKAINLIRQGIERIATMIRHEQEKLIFGMLILSNHEVEPRHLEERALPFRPHLPSANWFRCWGRTDAIEAHERTAFFLINQLGGLKALQMPGLAPMAALVDIFRRSSAVHDIRPDFDCYWDLHVSDLLPDYYESIISSPPSESSFTCTAGAGFSRLANVLPAKAITLFSDLPCLDMFMSQCLRRCSTNSKEQRFLDVRNAIIHRLLSLPSWDDLPAYEQDRTNRLLYKICCTTCLIYSNGAMLPMPSHNGWNARLTAQIRKLLEKTDMSYWHSSVQSLLLWTILISGMAAYETENRLFFEHALESYLSHRPLTYEQAILEVKNFIWSDSVCEIGSRELWKASLQHYDSPVV</sequence>
<keyword evidence="5" id="KW-1185">Reference proteome</keyword>
<dbReference type="Proteomes" id="UP000230605">
    <property type="component" value="Chromosome 3"/>
</dbReference>
<evidence type="ECO:0000313" key="5">
    <source>
        <dbReference type="Proteomes" id="UP001302367"/>
    </source>
</evidence>
<dbReference type="PANTHER" id="PTHR37540:SF10">
    <property type="entry name" value="SIGMA-70 REGION 2 FAMILY PROTEIN"/>
    <property type="match status" value="1"/>
</dbReference>
<evidence type="ECO:0000313" key="4">
    <source>
        <dbReference type="Proteomes" id="UP000230605"/>
    </source>
</evidence>
<proteinExistence type="predicted"/>
<protein>
    <submittedName>
        <fullName evidence="2">Uncharacterized protein</fullName>
    </submittedName>
</protein>
<dbReference type="PANTHER" id="PTHR37540">
    <property type="entry name" value="TRANSCRIPTION FACTOR (ACR-2), PUTATIVE-RELATED-RELATED"/>
    <property type="match status" value="1"/>
</dbReference>
<accession>A0A2G5I2R0</accession>